<feature type="region of interest" description="Disordered" evidence="1">
    <location>
        <begin position="314"/>
        <end position="387"/>
    </location>
</feature>
<evidence type="ECO:0000313" key="2">
    <source>
        <dbReference type="EMBL" id="KAK0545427.1"/>
    </source>
</evidence>
<organism evidence="2 3">
    <name type="scientific">Tilletia horrida</name>
    <dbReference type="NCBI Taxonomy" id="155126"/>
    <lineage>
        <taxon>Eukaryota</taxon>
        <taxon>Fungi</taxon>
        <taxon>Dikarya</taxon>
        <taxon>Basidiomycota</taxon>
        <taxon>Ustilaginomycotina</taxon>
        <taxon>Exobasidiomycetes</taxon>
        <taxon>Tilletiales</taxon>
        <taxon>Tilletiaceae</taxon>
        <taxon>Tilletia</taxon>
    </lineage>
</organism>
<gene>
    <name evidence="2" type="ORF">OC846_005669</name>
</gene>
<feature type="region of interest" description="Disordered" evidence="1">
    <location>
        <begin position="1"/>
        <end position="228"/>
    </location>
</feature>
<evidence type="ECO:0000256" key="1">
    <source>
        <dbReference type="SAM" id="MobiDB-lite"/>
    </source>
</evidence>
<keyword evidence="3" id="KW-1185">Reference proteome</keyword>
<feature type="compositionally biased region" description="Polar residues" evidence="1">
    <location>
        <begin position="430"/>
        <end position="439"/>
    </location>
</feature>
<feature type="region of interest" description="Disordered" evidence="1">
    <location>
        <begin position="259"/>
        <end position="297"/>
    </location>
</feature>
<feature type="compositionally biased region" description="Acidic residues" evidence="1">
    <location>
        <begin position="94"/>
        <end position="104"/>
    </location>
</feature>
<name>A0AAN6JVR7_9BASI</name>
<dbReference type="Proteomes" id="UP001176517">
    <property type="component" value="Unassembled WGS sequence"/>
</dbReference>
<protein>
    <submittedName>
        <fullName evidence="2">Uncharacterized protein</fullName>
    </submittedName>
</protein>
<feature type="compositionally biased region" description="Acidic residues" evidence="1">
    <location>
        <begin position="337"/>
        <end position="348"/>
    </location>
</feature>
<feature type="compositionally biased region" description="Low complexity" evidence="1">
    <location>
        <begin position="8"/>
        <end position="21"/>
    </location>
</feature>
<proteinExistence type="predicted"/>
<feature type="region of interest" description="Disordered" evidence="1">
    <location>
        <begin position="602"/>
        <end position="632"/>
    </location>
</feature>
<dbReference type="AlphaFoldDB" id="A0AAN6JVR7"/>
<feature type="compositionally biased region" description="Polar residues" evidence="1">
    <location>
        <begin position="525"/>
        <end position="538"/>
    </location>
</feature>
<feature type="compositionally biased region" description="Gly residues" evidence="1">
    <location>
        <begin position="405"/>
        <end position="422"/>
    </location>
</feature>
<evidence type="ECO:0000313" key="3">
    <source>
        <dbReference type="Proteomes" id="UP001176517"/>
    </source>
</evidence>
<feature type="region of interest" description="Disordered" evidence="1">
    <location>
        <begin position="657"/>
        <end position="681"/>
    </location>
</feature>
<reference evidence="2" key="1">
    <citation type="journal article" date="2023" name="PhytoFront">
        <title>Draft Genome Resources of Seven Strains of Tilletia horrida, Causal Agent of Kernel Smut of Rice.</title>
        <authorList>
            <person name="Khanal S."/>
            <person name="Antony Babu S."/>
            <person name="Zhou X.G."/>
        </authorList>
    </citation>
    <scope>NUCLEOTIDE SEQUENCE</scope>
    <source>
        <strain evidence="2">TX6</strain>
    </source>
</reference>
<feature type="compositionally biased region" description="Low complexity" evidence="1">
    <location>
        <begin position="604"/>
        <end position="616"/>
    </location>
</feature>
<feature type="compositionally biased region" description="Polar residues" evidence="1">
    <location>
        <begin position="202"/>
        <end position="226"/>
    </location>
</feature>
<sequence length="681" mass="69034">MDAQTNASGLSASQSGLGLPLDHSSASISSTRANAGDSTTYANRNMMQQDDDDDEEDINQRGPWPVTADNLGRIPEAEQLAPGIRLPNTVEPQHDDDDDDEDYAQDGAQSHGAGGAAGGRGVPGSDHRRKIGPTHVGHFGPDGAPVPGVPPELDPRAAKFRRPTSPGAASVFSLAVQPPGSPKAGAIDGDGLDSSLGGNLGTPNPSHHNSGAGSVDLSHSTASSYRSGIGGALSPSGMSGGGAIGSALGMTSNLRSRQAALASHAPSEVGSVETSSSLDAPLSSRGGGVHSSNSGDEAMMILDDDGAVIADHTTRRHHQLSRHITDSDTVAMQEGDSQQDDDDAEPDGGDAISRRANNIERERMRDRERLGGEAGVGGLTNSRPPTLPSLAALMRQDRVSQLSGVAGGAGGPGSGAGGGAIGGLLASSSRPGSTAATVGTASPPQSTASSSDDGHGGLSRLSRRRNSGMAEGSEPSSPMFDPRVSRARRDDDEGDEEPFQLQGEPQHPAQMQTPPLRPQPAFVSDTASLSAQNGSSIGDYTEMRGVNLGPSIISSSSASSSSGAGLPAVADVTASRNFAVNEFLLNSAAHRSRRSSMESVATIASSSHRPATTSSSGASDFGDGIAGGSGPWGAADATSAGFVGTGIPGRQRRLEETVLLDGPQIGFGKPGTPTGEERMQF</sequence>
<feature type="compositionally biased region" description="Gly residues" evidence="1">
    <location>
        <begin position="112"/>
        <end position="122"/>
    </location>
</feature>
<feature type="compositionally biased region" description="Polar residues" evidence="1">
    <location>
        <begin position="24"/>
        <end position="45"/>
    </location>
</feature>
<feature type="region of interest" description="Disordered" evidence="1">
    <location>
        <begin position="401"/>
        <end position="542"/>
    </location>
</feature>
<feature type="compositionally biased region" description="Basic and acidic residues" evidence="1">
    <location>
        <begin position="357"/>
        <end position="371"/>
    </location>
</feature>
<comment type="caution">
    <text evidence="2">The sequence shown here is derived from an EMBL/GenBank/DDBJ whole genome shotgun (WGS) entry which is preliminary data.</text>
</comment>
<accession>A0AAN6JVR7</accession>
<feature type="compositionally biased region" description="Low complexity" evidence="1">
    <location>
        <begin position="440"/>
        <end position="451"/>
    </location>
</feature>
<dbReference type="EMBL" id="JAPDMZ010000231">
    <property type="protein sequence ID" value="KAK0545427.1"/>
    <property type="molecule type" value="Genomic_DNA"/>
</dbReference>